<dbReference type="STRING" id="1009370.ALO_14232"/>
<feature type="coiled-coil region" evidence="1">
    <location>
        <begin position="53"/>
        <end position="87"/>
    </location>
</feature>
<evidence type="ECO:0000313" key="3">
    <source>
        <dbReference type="EMBL" id="EGO63179.1"/>
    </source>
</evidence>
<evidence type="ECO:0000256" key="2">
    <source>
        <dbReference type="SAM" id="Phobius"/>
    </source>
</evidence>
<dbReference type="eggNOG" id="ENOG503374D">
    <property type="taxonomic scope" value="Bacteria"/>
</dbReference>
<organism evidence="3 4">
    <name type="scientific">Acetonema longum DSM 6540</name>
    <dbReference type="NCBI Taxonomy" id="1009370"/>
    <lineage>
        <taxon>Bacteria</taxon>
        <taxon>Bacillati</taxon>
        <taxon>Bacillota</taxon>
        <taxon>Negativicutes</taxon>
        <taxon>Acetonemataceae</taxon>
        <taxon>Acetonema</taxon>
    </lineage>
</organism>
<accession>F7NL74</accession>
<dbReference type="EMBL" id="AFGF01000126">
    <property type="protein sequence ID" value="EGO63179.1"/>
    <property type="molecule type" value="Genomic_DNA"/>
</dbReference>
<sequence>MLNGIILITIIICVLIFFMVYKRRMLIQMFSLNISHLSREFQGQIEGTADHVVKRMQHQIDQMEFLLDEATQKIEVLGDQIHAAENLIRAMNFPSEEVSGMTQAHRDHQVEKAILLSDDDVKDAALNPEEKAASDADKRRKALEMAQQGCNITDIAKATSMGQGEVMLFLQLNKK</sequence>
<keyword evidence="2" id="KW-0812">Transmembrane</keyword>
<name>F7NL74_9FIRM</name>
<dbReference type="AlphaFoldDB" id="F7NL74"/>
<dbReference type="Pfam" id="PF19610">
    <property type="entry name" value="DUF6115"/>
    <property type="match status" value="1"/>
</dbReference>
<keyword evidence="1" id="KW-0175">Coiled coil</keyword>
<feature type="transmembrane region" description="Helical" evidence="2">
    <location>
        <begin position="6"/>
        <end position="21"/>
    </location>
</feature>
<keyword evidence="4" id="KW-1185">Reference proteome</keyword>
<evidence type="ECO:0000256" key="1">
    <source>
        <dbReference type="SAM" id="Coils"/>
    </source>
</evidence>
<comment type="caution">
    <text evidence="3">The sequence shown here is derived from an EMBL/GenBank/DDBJ whole genome shotgun (WGS) entry which is preliminary data.</text>
</comment>
<proteinExistence type="predicted"/>
<evidence type="ECO:0008006" key="5">
    <source>
        <dbReference type="Google" id="ProtNLM"/>
    </source>
</evidence>
<protein>
    <recommendedName>
        <fullName evidence="5">DUF2802 domain-containing protein</fullName>
    </recommendedName>
</protein>
<gene>
    <name evidence="3" type="ORF">ALO_14232</name>
</gene>
<dbReference type="InterPro" id="IPR046118">
    <property type="entry name" value="DUF6115"/>
</dbReference>
<dbReference type="OrthoDB" id="1682562at2"/>
<reference evidence="3 4" key="1">
    <citation type="journal article" date="2011" name="EMBO J.">
        <title>Structural diversity of bacterial flagellar motors.</title>
        <authorList>
            <person name="Chen S."/>
            <person name="Beeby M."/>
            <person name="Murphy G.E."/>
            <person name="Leadbetter J.R."/>
            <person name="Hendrixson D.R."/>
            <person name="Briegel A."/>
            <person name="Li Z."/>
            <person name="Shi J."/>
            <person name="Tocheva E.I."/>
            <person name="Muller A."/>
            <person name="Dobro M.J."/>
            <person name="Jensen G.J."/>
        </authorList>
    </citation>
    <scope>NUCLEOTIDE SEQUENCE [LARGE SCALE GENOMIC DNA]</scope>
    <source>
        <strain evidence="3 4">DSM 6540</strain>
    </source>
</reference>
<dbReference type="RefSeq" id="WP_004573419.1">
    <property type="nucleotide sequence ID" value="NZ_AFGF01000126.1"/>
</dbReference>
<keyword evidence="2" id="KW-0472">Membrane</keyword>
<dbReference type="Proteomes" id="UP000003240">
    <property type="component" value="Unassembled WGS sequence"/>
</dbReference>
<keyword evidence="2" id="KW-1133">Transmembrane helix</keyword>
<evidence type="ECO:0000313" key="4">
    <source>
        <dbReference type="Proteomes" id="UP000003240"/>
    </source>
</evidence>